<evidence type="ECO:0008006" key="3">
    <source>
        <dbReference type="Google" id="ProtNLM"/>
    </source>
</evidence>
<keyword evidence="2" id="KW-1185">Reference proteome</keyword>
<dbReference type="Proteomes" id="UP001339883">
    <property type="component" value="Unassembled WGS sequence"/>
</dbReference>
<protein>
    <recommendedName>
        <fullName evidence="3">DUF1659 domain-containing protein</fullName>
    </recommendedName>
</protein>
<organism evidence="1 2">
    <name type="scientific">Acinetobacter pollinis</name>
    <dbReference type="NCBI Taxonomy" id="2605270"/>
    <lineage>
        <taxon>Bacteria</taxon>
        <taxon>Pseudomonadati</taxon>
        <taxon>Pseudomonadota</taxon>
        <taxon>Gammaproteobacteria</taxon>
        <taxon>Moraxellales</taxon>
        <taxon>Moraxellaceae</taxon>
        <taxon>Acinetobacter</taxon>
    </lineage>
</organism>
<proteinExistence type="predicted"/>
<dbReference type="RefSeq" id="WP_195770835.1">
    <property type="nucleotide sequence ID" value="NZ_VTDN01000002.1"/>
</dbReference>
<gene>
    <name evidence="1" type="ORF">I2F25_03310</name>
</gene>
<accession>A0ABU6DQE4</accession>
<evidence type="ECO:0000313" key="1">
    <source>
        <dbReference type="EMBL" id="MEB5476085.1"/>
    </source>
</evidence>
<sequence length="78" mass="9058">MIVTLEKILDGSTSKVHTQEIIKNKNNGEQTTVVEWYDENDQKIQESNYLQVLESPEIGREIGSLLLETRYKIIDIQH</sequence>
<reference evidence="1 2" key="1">
    <citation type="submission" date="2019-08" db="EMBL/GenBank/DDBJ databases">
        <title>Five species of Acinetobacter isolated from floral nectar and animal pollinators.</title>
        <authorList>
            <person name="Hendry T.A."/>
        </authorList>
    </citation>
    <scope>NUCLEOTIDE SEQUENCE [LARGE SCALE GENOMIC DNA]</scope>
    <source>
        <strain evidence="1 2">MD18.27</strain>
    </source>
</reference>
<name>A0ABU6DQE4_9GAMM</name>
<evidence type="ECO:0000313" key="2">
    <source>
        <dbReference type="Proteomes" id="UP001339883"/>
    </source>
</evidence>
<comment type="caution">
    <text evidence="1">The sequence shown here is derived from an EMBL/GenBank/DDBJ whole genome shotgun (WGS) entry which is preliminary data.</text>
</comment>
<dbReference type="EMBL" id="VTDN01000002">
    <property type="protein sequence ID" value="MEB5476085.1"/>
    <property type="molecule type" value="Genomic_DNA"/>
</dbReference>